<dbReference type="KEGG" id="sat:SYN_03722"/>
<dbReference type="Proteomes" id="UP000001933">
    <property type="component" value="Chromosome"/>
</dbReference>
<dbReference type="InParanoid" id="Q2LVS8"/>
<proteinExistence type="predicted"/>
<name>Q2LVS8_SYNAS</name>
<dbReference type="EMBL" id="CP000252">
    <property type="protein sequence ID" value="ABC78190.1"/>
    <property type="molecule type" value="Genomic_DNA"/>
</dbReference>
<protein>
    <submittedName>
        <fullName evidence="1">Hypothetical cytosolic protein</fullName>
    </submittedName>
</protein>
<evidence type="ECO:0000313" key="1">
    <source>
        <dbReference type="EMBL" id="ABC78190.1"/>
    </source>
</evidence>
<keyword evidence="2" id="KW-1185">Reference proteome</keyword>
<accession>Q2LVS8</accession>
<gene>
    <name evidence="1" type="ORF">SYN_03722</name>
</gene>
<organism evidence="1 2">
    <name type="scientific">Syntrophus aciditrophicus (strain SB)</name>
    <dbReference type="NCBI Taxonomy" id="56780"/>
    <lineage>
        <taxon>Bacteria</taxon>
        <taxon>Pseudomonadati</taxon>
        <taxon>Thermodesulfobacteriota</taxon>
        <taxon>Syntrophia</taxon>
        <taxon>Syntrophales</taxon>
        <taxon>Syntrophaceae</taxon>
        <taxon>Syntrophus</taxon>
    </lineage>
</organism>
<dbReference type="AlphaFoldDB" id="Q2LVS8"/>
<reference evidence="1 2" key="1">
    <citation type="journal article" date="2007" name="Proc. Natl. Acad. Sci. U.S.A.">
        <title>The genome of Syntrophus aciditrophicus: life at the thermodynamic limit of microbial growth.</title>
        <authorList>
            <person name="McInerney M.J."/>
            <person name="Rohlin L."/>
            <person name="Mouttaki H."/>
            <person name="Kim U."/>
            <person name="Krupp R.S."/>
            <person name="Rios-Hernandez L."/>
            <person name="Sieber J."/>
            <person name="Struchtemeyer C.G."/>
            <person name="Bhattacharyya A."/>
            <person name="Campbell J.W."/>
            <person name="Gunsalus R.P."/>
        </authorList>
    </citation>
    <scope>NUCLEOTIDE SEQUENCE [LARGE SCALE GENOMIC DNA]</scope>
    <source>
        <strain evidence="1 2">SB</strain>
    </source>
</reference>
<dbReference type="HOGENOM" id="CLU_2774420_0_0_7"/>
<sequence length="69" mass="8275">MPLLLFSAVYRQSGLEGKNRHHYIFIRKFDLYINELFRLSYKGNPDLWLPKSLFCIRLHAGDFLCRGRE</sequence>
<evidence type="ECO:0000313" key="2">
    <source>
        <dbReference type="Proteomes" id="UP000001933"/>
    </source>
</evidence>